<dbReference type="GO" id="GO:0005524">
    <property type="term" value="F:ATP binding"/>
    <property type="evidence" value="ECO:0007669"/>
    <property type="project" value="UniProtKB-KW"/>
</dbReference>
<protein>
    <submittedName>
        <fullName evidence="5">Biotin-dependent carboxylase uncharacterized domain-containing protein</fullName>
    </submittedName>
</protein>
<evidence type="ECO:0000256" key="2">
    <source>
        <dbReference type="ARBA" id="ARBA00022801"/>
    </source>
</evidence>
<dbReference type="GO" id="GO:0016787">
    <property type="term" value="F:hydrolase activity"/>
    <property type="evidence" value="ECO:0007669"/>
    <property type="project" value="UniProtKB-KW"/>
</dbReference>
<organism evidence="5 6">
    <name type="scientific">Pseudomonas flexibilis</name>
    <dbReference type="NCBI Taxonomy" id="706570"/>
    <lineage>
        <taxon>Bacteria</taxon>
        <taxon>Pseudomonadati</taxon>
        <taxon>Pseudomonadota</taxon>
        <taxon>Gammaproteobacteria</taxon>
        <taxon>Pseudomonadales</taxon>
        <taxon>Pseudomonadaceae</taxon>
        <taxon>Pseudomonas</taxon>
    </lineage>
</organism>
<gene>
    <name evidence="5" type="ORF">SAMN05421672_101353</name>
</gene>
<evidence type="ECO:0000313" key="6">
    <source>
        <dbReference type="Proteomes" id="UP000186079"/>
    </source>
</evidence>
<proteinExistence type="predicted"/>
<keyword evidence="1" id="KW-0547">Nucleotide-binding</keyword>
<evidence type="ECO:0000256" key="1">
    <source>
        <dbReference type="ARBA" id="ARBA00022741"/>
    </source>
</evidence>
<dbReference type="EMBL" id="FTMC01000001">
    <property type="protein sequence ID" value="SIP93503.1"/>
    <property type="molecule type" value="Genomic_DNA"/>
</dbReference>
<dbReference type="InterPro" id="IPR003778">
    <property type="entry name" value="CT_A_B"/>
</dbReference>
<name>A0A1N6NN93_9PSED</name>
<dbReference type="SUPFAM" id="SSF50891">
    <property type="entry name" value="Cyclophilin-like"/>
    <property type="match status" value="1"/>
</dbReference>
<dbReference type="Gene3D" id="2.40.100.10">
    <property type="entry name" value="Cyclophilin-like"/>
    <property type="match status" value="1"/>
</dbReference>
<dbReference type="InterPro" id="IPR029000">
    <property type="entry name" value="Cyclophilin-like_dom_sf"/>
</dbReference>
<accession>A0A1N6NN93</accession>
<dbReference type="SMART" id="SM00797">
    <property type="entry name" value="AHS2"/>
    <property type="match status" value="1"/>
</dbReference>
<dbReference type="AlphaFoldDB" id="A0A1N6NN93"/>
<evidence type="ECO:0000313" key="5">
    <source>
        <dbReference type="EMBL" id="SIP93503.1"/>
    </source>
</evidence>
<dbReference type="Pfam" id="PF02626">
    <property type="entry name" value="CT_A_B"/>
    <property type="match status" value="1"/>
</dbReference>
<dbReference type="InterPro" id="IPR052708">
    <property type="entry name" value="PxpC"/>
</dbReference>
<evidence type="ECO:0000259" key="4">
    <source>
        <dbReference type="SMART" id="SM00797"/>
    </source>
</evidence>
<dbReference type="RefSeq" id="WP_039559728.1">
    <property type="nucleotide sequence ID" value="NZ_FTMC01000001.1"/>
</dbReference>
<keyword evidence="3" id="KW-0067">ATP-binding</keyword>
<dbReference type="PANTHER" id="PTHR43309:SF4">
    <property type="entry name" value="CARBOXYLTRANSFERASE DOMAIN-CONTAINING PROTEIN"/>
    <property type="match status" value="1"/>
</dbReference>
<keyword evidence="2" id="KW-0378">Hydrolase</keyword>
<dbReference type="PANTHER" id="PTHR43309">
    <property type="entry name" value="5-OXOPROLINASE SUBUNIT C"/>
    <property type="match status" value="1"/>
</dbReference>
<dbReference type="Proteomes" id="UP000186079">
    <property type="component" value="Unassembled WGS sequence"/>
</dbReference>
<evidence type="ECO:0000256" key="3">
    <source>
        <dbReference type="ARBA" id="ARBA00022840"/>
    </source>
</evidence>
<sequence>MNGLRVLRPGALSVLQDGGRFGWQHLGVSPGGPLDIQAAAWANRLLGNPWGAPLLEVALGGLELLATLDTWLAVCGAQMDVCVDGKPRPGWSSFPVQAGQVVRLGYARQGQRCYLAAAGGFLARPVLGSVAAHLREGLGGVRGDGRPLLRGDTLGCRPARSSGGRSVPWRFRPDYGQACELRVMAAPGHEAALAGLFAQSWTLSPRADRMGMRLEGEPLAASAREWSQGVVTGTIQLPPDGQPIVLMADRQTMGGYPVLGWVHSLDLGRLAQCTAHTSLRFEPVSLEDVQRELREFYRFFR</sequence>
<feature type="domain" description="Carboxyltransferase" evidence="4">
    <location>
        <begin position="25"/>
        <end position="297"/>
    </location>
</feature>
<reference evidence="5 6" key="1">
    <citation type="submission" date="2017-01" db="EMBL/GenBank/DDBJ databases">
        <authorList>
            <person name="Mah S.A."/>
            <person name="Swanson W.J."/>
            <person name="Moy G.W."/>
            <person name="Vacquier V.D."/>
        </authorList>
    </citation>
    <scope>NUCLEOTIDE SEQUENCE [LARGE SCALE GENOMIC DNA]</scope>
    <source>
        <strain evidence="5 6">ATCC 29606</strain>
    </source>
</reference>